<accession>G7HU28</accession>
<dbReference type="PANTHER" id="PTHR41287:SF1">
    <property type="entry name" value="PROTEIN YMFN"/>
    <property type="match status" value="1"/>
</dbReference>
<dbReference type="Pfam" id="PF03354">
    <property type="entry name" value="TerL_ATPase"/>
    <property type="match status" value="1"/>
</dbReference>
<evidence type="ECO:0000313" key="4">
    <source>
        <dbReference type="Proteomes" id="UP000004840"/>
    </source>
</evidence>
<comment type="caution">
    <text evidence="3">The sequence shown here is derived from an EMBL/GenBank/DDBJ whole genome shotgun (WGS) entry which is preliminary data.</text>
</comment>
<protein>
    <submittedName>
        <fullName evidence="3">Putative phage terminase</fullName>
    </submittedName>
</protein>
<reference evidence="3 4" key="1">
    <citation type="journal article" date="2012" name="J. Bacteriol.">
        <title>Genome Sequence of Corynebacterium casei UCMA 3821, Isolated from a Smear-Ripened Cheese.</title>
        <authorList>
            <person name="Monnet C."/>
            <person name="Loux V."/>
            <person name="Bento P."/>
            <person name="Gibrat J.F."/>
            <person name="Straub C."/>
            <person name="Bonnarme P."/>
            <person name="Landaud S."/>
            <person name="Irlinger F."/>
        </authorList>
    </citation>
    <scope>NUCLEOTIDE SEQUENCE [LARGE SCALE GENOMIC DNA]</scope>
    <source>
        <strain evidence="3 4">UCMA 3821</strain>
    </source>
</reference>
<dbReference type="AlphaFoldDB" id="G7HU28"/>
<dbReference type="PANTHER" id="PTHR41287">
    <property type="match status" value="1"/>
</dbReference>
<feature type="domain" description="Terminase large subunit-like endonuclease" evidence="2">
    <location>
        <begin position="349"/>
        <end position="467"/>
    </location>
</feature>
<evidence type="ECO:0000259" key="2">
    <source>
        <dbReference type="Pfam" id="PF20441"/>
    </source>
</evidence>
<sequence length="484" mass="53392">MKRGPKGPATLDPLAWKSRAKVGTLEHFRLFCKRYLKVPKGQGAGKPFIIRGWQLEAVRDVFEKSSKIHLLVLPRGNGKSGLIAALALYFLIFGGEGQRVLVVAQNDLSARRLLRTAARMVELSEELSERIHVYKERLELPSTDSTMLAVASEQSAVEGEDLTLAIVDEMGFTDRDVFEATLLSLKRAGSKLVGIGTPSTPRMRDRSPFYDLVQSARAGDESVSLVEYGAPNDAAVDDWDAIRAANPAMGDFLDEATVKAQMPPKTSEAEWKRARMGIWITQSGESFMPADAWKKCARKGVDIPYKSPVVLALDGSQRHDATVLTIASVSAKPHIQIAGFWFGDGDEDFEVSHAEVEARVLELAAIYRVREVTADPYLWQRSLQVLSEEGVPVTKFSQSAGRMSPALAEFRAAALDEKLTHDGDPRLSKHMLNAQLVETGRGFKLGKPTREQHIDAAVAAVMAYGRAFWLGSKKVRRKNGSYKR</sequence>
<gene>
    <name evidence="3" type="ORF">CCAS_00345</name>
</gene>
<evidence type="ECO:0000313" key="3">
    <source>
        <dbReference type="EMBL" id="CCE53693.1"/>
    </source>
</evidence>
<proteinExistence type="predicted"/>
<feature type="domain" description="Terminase large subunit-like ATPase" evidence="1">
    <location>
        <begin position="72"/>
        <end position="185"/>
    </location>
</feature>
<dbReference type="Proteomes" id="UP000004840">
    <property type="component" value="Unassembled WGS sequence"/>
</dbReference>
<name>G7HU28_9CORY</name>
<dbReference type="Gene3D" id="3.30.420.240">
    <property type="match status" value="1"/>
</dbReference>
<dbReference type="InterPro" id="IPR005021">
    <property type="entry name" value="Terminase_largesu-like"/>
</dbReference>
<dbReference type="InterPro" id="IPR046461">
    <property type="entry name" value="TerL_ATPase"/>
</dbReference>
<dbReference type="Pfam" id="PF20441">
    <property type="entry name" value="TerL_nuclease"/>
    <property type="match status" value="1"/>
</dbReference>
<dbReference type="EMBL" id="CAFW01000008">
    <property type="protein sequence ID" value="CCE53693.1"/>
    <property type="molecule type" value="Genomic_DNA"/>
</dbReference>
<dbReference type="Gene3D" id="3.40.50.300">
    <property type="entry name" value="P-loop containing nucleotide triphosphate hydrolases"/>
    <property type="match status" value="1"/>
</dbReference>
<dbReference type="SUPFAM" id="SSF52540">
    <property type="entry name" value="P-loop containing nucleoside triphosphate hydrolases"/>
    <property type="match status" value="1"/>
</dbReference>
<dbReference type="GO" id="GO:0004519">
    <property type="term" value="F:endonuclease activity"/>
    <property type="evidence" value="ECO:0007669"/>
    <property type="project" value="InterPro"/>
</dbReference>
<organism evidence="3 4">
    <name type="scientific">Corynebacterium casei UCMA 3821</name>
    <dbReference type="NCBI Taxonomy" id="1110505"/>
    <lineage>
        <taxon>Bacteria</taxon>
        <taxon>Bacillati</taxon>
        <taxon>Actinomycetota</taxon>
        <taxon>Actinomycetes</taxon>
        <taxon>Mycobacteriales</taxon>
        <taxon>Corynebacteriaceae</taxon>
        <taxon>Corynebacterium</taxon>
    </lineage>
</organism>
<evidence type="ECO:0000259" key="1">
    <source>
        <dbReference type="Pfam" id="PF03354"/>
    </source>
</evidence>
<dbReference type="InterPro" id="IPR046462">
    <property type="entry name" value="TerL_nuclease"/>
</dbReference>
<dbReference type="InterPro" id="IPR027417">
    <property type="entry name" value="P-loop_NTPase"/>
</dbReference>